<dbReference type="EnsemblPlants" id="AET2Gv20185100.1">
    <property type="protein sequence ID" value="AET2Gv20185100.1"/>
    <property type="gene ID" value="AET2Gv20185100"/>
</dbReference>
<organism evidence="1 2">
    <name type="scientific">Aegilops tauschii subsp. strangulata</name>
    <name type="common">Goatgrass</name>
    <dbReference type="NCBI Taxonomy" id="200361"/>
    <lineage>
        <taxon>Eukaryota</taxon>
        <taxon>Viridiplantae</taxon>
        <taxon>Streptophyta</taxon>
        <taxon>Embryophyta</taxon>
        <taxon>Tracheophyta</taxon>
        <taxon>Spermatophyta</taxon>
        <taxon>Magnoliopsida</taxon>
        <taxon>Liliopsida</taxon>
        <taxon>Poales</taxon>
        <taxon>Poaceae</taxon>
        <taxon>BOP clade</taxon>
        <taxon>Pooideae</taxon>
        <taxon>Triticodae</taxon>
        <taxon>Triticeae</taxon>
        <taxon>Triticinae</taxon>
        <taxon>Aegilops</taxon>
    </lineage>
</organism>
<dbReference type="Gramene" id="AET2Gv20185100.1">
    <property type="protein sequence ID" value="AET2Gv20185100.1"/>
    <property type="gene ID" value="AET2Gv20185100"/>
</dbReference>
<evidence type="ECO:0000313" key="1">
    <source>
        <dbReference type="EnsemblPlants" id="AET2Gv20185100.1"/>
    </source>
</evidence>
<reference evidence="2" key="2">
    <citation type="journal article" date="2017" name="Nat. Plants">
        <title>The Aegilops tauschii genome reveals multiple impacts of transposons.</title>
        <authorList>
            <person name="Zhao G."/>
            <person name="Zou C."/>
            <person name="Li K."/>
            <person name="Wang K."/>
            <person name="Li T."/>
            <person name="Gao L."/>
            <person name="Zhang X."/>
            <person name="Wang H."/>
            <person name="Yang Z."/>
            <person name="Liu X."/>
            <person name="Jiang W."/>
            <person name="Mao L."/>
            <person name="Kong X."/>
            <person name="Jiao Y."/>
            <person name="Jia J."/>
        </authorList>
    </citation>
    <scope>NUCLEOTIDE SEQUENCE [LARGE SCALE GENOMIC DNA]</scope>
    <source>
        <strain evidence="2">cv. AL8/78</strain>
    </source>
</reference>
<protein>
    <submittedName>
        <fullName evidence="1">Uncharacterized protein</fullName>
    </submittedName>
</protein>
<keyword evidence="2" id="KW-1185">Reference proteome</keyword>
<proteinExistence type="predicted"/>
<reference evidence="1" key="3">
    <citation type="journal article" date="2017" name="Nature">
        <title>Genome sequence of the progenitor of the wheat D genome Aegilops tauschii.</title>
        <authorList>
            <person name="Luo M.C."/>
            <person name="Gu Y.Q."/>
            <person name="Puiu D."/>
            <person name="Wang H."/>
            <person name="Twardziok S.O."/>
            <person name="Deal K.R."/>
            <person name="Huo N."/>
            <person name="Zhu T."/>
            <person name="Wang L."/>
            <person name="Wang Y."/>
            <person name="McGuire P.E."/>
            <person name="Liu S."/>
            <person name="Long H."/>
            <person name="Ramasamy R.K."/>
            <person name="Rodriguez J.C."/>
            <person name="Van S.L."/>
            <person name="Yuan L."/>
            <person name="Wang Z."/>
            <person name="Xia Z."/>
            <person name="Xiao L."/>
            <person name="Anderson O.D."/>
            <person name="Ouyang S."/>
            <person name="Liang Y."/>
            <person name="Zimin A.V."/>
            <person name="Pertea G."/>
            <person name="Qi P."/>
            <person name="Bennetzen J.L."/>
            <person name="Dai X."/>
            <person name="Dawson M.W."/>
            <person name="Muller H.G."/>
            <person name="Kugler K."/>
            <person name="Rivarola-Duarte L."/>
            <person name="Spannagl M."/>
            <person name="Mayer K.F.X."/>
            <person name="Lu F.H."/>
            <person name="Bevan M.W."/>
            <person name="Leroy P."/>
            <person name="Li P."/>
            <person name="You F.M."/>
            <person name="Sun Q."/>
            <person name="Liu Z."/>
            <person name="Lyons E."/>
            <person name="Wicker T."/>
            <person name="Salzberg S.L."/>
            <person name="Devos K.M."/>
            <person name="Dvorak J."/>
        </authorList>
    </citation>
    <scope>NUCLEOTIDE SEQUENCE [LARGE SCALE GENOMIC DNA]</scope>
    <source>
        <strain evidence="1">cv. AL8/78</strain>
    </source>
</reference>
<dbReference type="Proteomes" id="UP000015105">
    <property type="component" value="Chromosome 2D"/>
</dbReference>
<reference evidence="1" key="4">
    <citation type="submission" date="2019-03" db="UniProtKB">
        <authorList>
            <consortium name="EnsemblPlants"/>
        </authorList>
    </citation>
    <scope>IDENTIFICATION</scope>
</reference>
<reference evidence="1" key="5">
    <citation type="journal article" date="2021" name="G3 (Bethesda)">
        <title>Aegilops tauschii genome assembly Aet v5.0 features greater sequence contiguity and improved annotation.</title>
        <authorList>
            <person name="Wang L."/>
            <person name="Zhu T."/>
            <person name="Rodriguez J.C."/>
            <person name="Deal K.R."/>
            <person name="Dubcovsky J."/>
            <person name="McGuire P.E."/>
            <person name="Lux T."/>
            <person name="Spannagl M."/>
            <person name="Mayer K.F.X."/>
            <person name="Baldrich P."/>
            <person name="Meyers B.C."/>
            <person name="Huo N."/>
            <person name="Gu Y.Q."/>
            <person name="Zhou H."/>
            <person name="Devos K.M."/>
            <person name="Bennetzen J.L."/>
            <person name="Unver T."/>
            <person name="Budak H."/>
            <person name="Gulick P.J."/>
            <person name="Galiba G."/>
            <person name="Kalapos B."/>
            <person name="Nelson D.R."/>
            <person name="Li P."/>
            <person name="You F.M."/>
            <person name="Luo M.C."/>
            <person name="Dvorak J."/>
        </authorList>
    </citation>
    <scope>NUCLEOTIDE SEQUENCE [LARGE SCALE GENOMIC DNA]</scope>
    <source>
        <strain evidence="1">cv. AL8/78</strain>
    </source>
</reference>
<accession>A0A453ALC0</accession>
<evidence type="ECO:0000313" key="2">
    <source>
        <dbReference type="Proteomes" id="UP000015105"/>
    </source>
</evidence>
<reference evidence="2" key="1">
    <citation type="journal article" date="2014" name="Science">
        <title>Ancient hybridizations among the ancestral genomes of bread wheat.</title>
        <authorList>
            <consortium name="International Wheat Genome Sequencing Consortium,"/>
            <person name="Marcussen T."/>
            <person name="Sandve S.R."/>
            <person name="Heier L."/>
            <person name="Spannagl M."/>
            <person name="Pfeifer M."/>
            <person name="Jakobsen K.S."/>
            <person name="Wulff B.B."/>
            <person name="Steuernagel B."/>
            <person name="Mayer K.F."/>
            <person name="Olsen O.A."/>
        </authorList>
    </citation>
    <scope>NUCLEOTIDE SEQUENCE [LARGE SCALE GENOMIC DNA]</scope>
    <source>
        <strain evidence="2">cv. AL8/78</strain>
    </source>
</reference>
<dbReference type="AlphaFoldDB" id="A0A453ALC0"/>
<sequence>MPGRRVRGGLLRHVPLRIDLLLHQALSQSRPWAVRATRAQGRQTNSSHF</sequence>
<name>A0A453ALC0_AEGTS</name>